<dbReference type="InterPro" id="IPR008979">
    <property type="entry name" value="Galactose-bd-like_sf"/>
</dbReference>
<feature type="chain" id="PRO_5040813230" evidence="1">
    <location>
        <begin position="21"/>
        <end position="1046"/>
    </location>
</feature>
<protein>
    <submittedName>
        <fullName evidence="2">Glycosyl hydrolase</fullName>
    </submittedName>
</protein>
<dbReference type="AlphaFoldDB" id="A0A9X3FE24"/>
<dbReference type="PANTHER" id="PTHR36848">
    <property type="entry name" value="DNA-BINDING PROTEIN (PUTATIVE SECRETED PROTEIN)-RELATED"/>
    <property type="match status" value="1"/>
</dbReference>
<dbReference type="PANTHER" id="PTHR36848:SF2">
    <property type="entry name" value="SECRETED PROTEIN"/>
    <property type="match status" value="1"/>
</dbReference>
<dbReference type="SUPFAM" id="SSF49785">
    <property type="entry name" value="Galactose-binding domain-like"/>
    <property type="match status" value="1"/>
</dbReference>
<dbReference type="InterPro" id="IPR053161">
    <property type="entry name" value="Ulvan_degrading_GH"/>
</dbReference>
<dbReference type="GO" id="GO:0016787">
    <property type="term" value="F:hydrolase activity"/>
    <property type="evidence" value="ECO:0007669"/>
    <property type="project" value="UniProtKB-KW"/>
</dbReference>
<dbReference type="Pfam" id="PF17132">
    <property type="entry name" value="Glyco_hydro_106"/>
    <property type="match status" value="1"/>
</dbReference>
<organism evidence="2 3">
    <name type="scientific">Draconibacterium aestuarii</name>
    <dbReference type="NCBI Taxonomy" id="2998507"/>
    <lineage>
        <taxon>Bacteria</taxon>
        <taxon>Pseudomonadati</taxon>
        <taxon>Bacteroidota</taxon>
        <taxon>Bacteroidia</taxon>
        <taxon>Marinilabiliales</taxon>
        <taxon>Prolixibacteraceae</taxon>
        <taxon>Draconibacterium</taxon>
    </lineage>
</organism>
<evidence type="ECO:0000313" key="3">
    <source>
        <dbReference type="Proteomes" id="UP001145087"/>
    </source>
</evidence>
<sequence length="1046" mass="119936">MIRIKIFTCLVFLLGGAISAQCQYVQKNQISEQTFKDVSEAFKNPSKDYSTSPLWVWNDLVTKEKIATQLQEFKNENILQVFIHPRPGLITEYLSEEWFELSGYTLEKAEELGMNVWIYDENSYPSGFAGGHVQAEMPESYNQGNAIVMRKGDQVDPEKRDDYFLVLKKAGNGFEKVKEWPQKWIDDYFAFEILNERGSGWQGGFPYVDLLIPGVTEKFIELTMTGYEKALGGEFSKSVPGVFTDEPNIAPRAGRGGIRFTPSLFEAFQQRWGYDLNQHLPALFAEVGDFKKVRYNYYRLLLEMFIERWAKPWYDYTESKNLAWTGHYWEHGWPSPHHGGDNMAMYEWHQMPGIDMLFNTYEKRPDQFGNVRAVKEMSSVANQMGRKRALSETYGGAGWELTFGDMKRLGDWEYTLGVNFMNQHLAHMTLKGRRKGDYPQSFLSHAPYWNDYGILAKYFARLSFVLSQGQQINNTLIIEPTTTAWMYYSPLVRNENIENIKNSFRELIDDMEKLQLEYDLGAENIIKNQGSINGAKFSVGLRDYDQVILPPYFKNIDDTTWKLLKKFVENGGMVYSFAIPEFINGEPSNEVKNLAGSHSNWINIDNIQQPDVVSKLQQSDFSVENPLSINGKVFHMRRQFEDGQLIFWSNFNKEGSEEIQFKAKGKAVSLLDPVSGEITGYPVSTNEDMVQFRFQLSAEGSKLLFIHNEKIEQQVIKSAEITDGWKMLNTEYSQPSATAPNSFTIDHVDLKVQDKTFENIYFTAASDSAFKLNGLEQYGRTGYNPWSAGVQYRTNIIDMGENFTNDSGFTVTYNFKISQGFQPDELRAVVEWAHLYQVSVNGVNIKPIPGESWLDRSFNVFDIGNKVKPGNNELTLTINPMSIYAEIEPVYLIGNFALEPQDAGFLMKEEQPLKIGSWKKQGRPFYSQSVKYTKNLDVKKGNQYKIELNEWNGTVARILVNNEQVGIIGWLPHEFDLTEFLEPGNQEVTVEVVGSLKNLLGPHHGNVTKGIASPWSWFIGPQKLPAGNDYQLMDYGLTQDFKIYYK</sequence>
<dbReference type="RefSeq" id="WP_343333287.1">
    <property type="nucleotide sequence ID" value="NZ_JAPOHD010000024.1"/>
</dbReference>
<evidence type="ECO:0000313" key="2">
    <source>
        <dbReference type="EMBL" id="MCY1720953.1"/>
    </source>
</evidence>
<reference evidence="2" key="1">
    <citation type="submission" date="2022-11" db="EMBL/GenBank/DDBJ databases">
        <title>Marilongibacter aestuarii gen. nov., sp. nov., isolated from tidal flat sediment.</title>
        <authorList>
            <person name="Jiayan W."/>
        </authorList>
    </citation>
    <scope>NUCLEOTIDE SEQUENCE</scope>
    <source>
        <strain evidence="2">Z1-6</strain>
    </source>
</reference>
<evidence type="ECO:0000256" key="1">
    <source>
        <dbReference type="SAM" id="SignalP"/>
    </source>
</evidence>
<comment type="caution">
    <text evidence="2">The sequence shown here is derived from an EMBL/GenBank/DDBJ whole genome shotgun (WGS) entry which is preliminary data.</text>
</comment>
<keyword evidence="3" id="KW-1185">Reference proteome</keyword>
<dbReference type="CDD" id="cd03143">
    <property type="entry name" value="A4_beta-galactosidase_middle_domain"/>
    <property type="match status" value="1"/>
</dbReference>
<gene>
    <name evidence="2" type="ORF">OU798_11415</name>
</gene>
<dbReference type="Gene3D" id="2.60.120.260">
    <property type="entry name" value="Galactose-binding domain-like"/>
    <property type="match status" value="1"/>
</dbReference>
<accession>A0A9X3FE24</accession>
<feature type="signal peptide" evidence="1">
    <location>
        <begin position="1"/>
        <end position="20"/>
    </location>
</feature>
<keyword evidence="2" id="KW-0378">Hydrolase</keyword>
<proteinExistence type="predicted"/>
<dbReference type="Proteomes" id="UP001145087">
    <property type="component" value="Unassembled WGS sequence"/>
</dbReference>
<name>A0A9X3FE24_9BACT</name>
<dbReference type="EMBL" id="JAPOHD010000024">
    <property type="protein sequence ID" value="MCY1720953.1"/>
    <property type="molecule type" value="Genomic_DNA"/>
</dbReference>
<keyword evidence="1" id="KW-0732">Signal</keyword>